<sequence length="148" mass="17039">MGCGPSEPRGATNGNFTVTTEKTCFKIKVEKPNSNDVNEYTYEAFYLEMPLSALMNFLNFDQNQGAKMDANFISRFDAQIARFRYFIQRLSGTEIENEKNPYEGNMWVPYINGKQIDWDFACEKDMPVKPSDEIIWRYEKLTAGGSPN</sequence>
<organism evidence="1 2">
    <name type="scientific">Blepharisma stoltei</name>
    <dbReference type="NCBI Taxonomy" id="1481888"/>
    <lineage>
        <taxon>Eukaryota</taxon>
        <taxon>Sar</taxon>
        <taxon>Alveolata</taxon>
        <taxon>Ciliophora</taxon>
        <taxon>Postciliodesmatophora</taxon>
        <taxon>Heterotrichea</taxon>
        <taxon>Heterotrichida</taxon>
        <taxon>Blepharismidae</taxon>
        <taxon>Blepharisma</taxon>
    </lineage>
</organism>
<gene>
    <name evidence="1" type="ORF">BSTOLATCC_MIC60808</name>
</gene>
<dbReference type="EMBL" id="CAJZBQ010000058">
    <property type="protein sequence ID" value="CAG9334188.1"/>
    <property type="molecule type" value="Genomic_DNA"/>
</dbReference>
<accession>A0AAU9K574</accession>
<reference evidence="1" key="1">
    <citation type="submission" date="2021-09" db="EMBL/GenBank/DDBJ databases">
        <authorList>
            <consortium name="AG Swart"/>
            <person name="Singh M."/>
            <person name="Singh A."/>
            <person name="Seah K."/>
            <person name="Emmerich C."/>
        </authorList>
    </citation>
    <scope>NUCLEOTIDE SEQUENCE</scope>
    <source>
        <strain evidence="1">ATCC30299</strain>
    </source>
</reference>
<dbReference type="AlphaFoldDB" id="A0AAU9K574"/>
<evidence type="ECO:0000313" key="2">
    <source>
        <dbReference type="Proteomes" id="UP001162131"/>
    </source>
</evidence>
<protein>
    <submittedName>
        <fullName evidence="1">Uncharacterized protein</fullName>
    </submittedName>
</protein>
<dbReference type="Proteomes" id="UP001162131">
    <property type="component" value="Unassembled WGS sequence"/>
</dbReference>
<name>A0AAU9K574_9CILI</name>
<keyword evidence="2" id="KW-1185">Reference proteome</keyword>
<comment type="caution">
    <text evidence="1">The sequence shown here is derived from an EMBL/GenBank/DDBJ whole genome shotgun (WGS) entry which is preliminary data.</text>
</comment>
<evidence type="ECO:0000313" key="1">
    <source>
        <dbReference type="EMBL" id="CAG9334188.1"/>
    </source>
</evidence>
<proteinExistence type="predicted"/>